<dbReference type="GO" id="GO:0006811">
    <property type="term" value="P:monoatomic ion transport"/>
    <property type="evidence" value="ECO:0007669"/>
    <property type="project" value="UniProtKB-KW"/>
</dbReference>
<feature type="transmembrane region" description="Helical" evidence="10">
    <location>
        <begin position="326"/>
        <end position="351"/>
    </location>
</feature>
<dbReference type="GO" id="GO:0042910">
    <property type="term" value="F:xenobiotic transmembrane transporter activity"/>
    <property type="evidence" value="ECO:0007669"/>
    <property type="project" value="InterPro"/>
</dbReference>
<comment type="subcellular location">
    <subcellularLocation>
        <location evidence="1">Cell membrane</location>
        <topology evidence="1">Multi-pass membrane protein</topology>
    </subcellularLocation>
</comment>
<evidence type="ECO:0000256" key="3">
    <source>
        <dbReference type="ARBA" id="ARBA00022449"/>
    </source>
</evidence>
<comment type="caution">
    <text evidence="11">The sequence shown here is derived from an EMBL/GenBank/DDBJ whole genome shotgun (WGS) entry which is preliminary data.</text>
</comment>
<evidence type="ECO:0000256" key="6">
    <source>
        <dbReference type="ARBA" id="ARBA00022989"/>
    </source>
</evidence>
<evidence type="ECO:0000256" key="2">
    <source>
        <dbReference type="ARBA" id="ARBA00022448"/>
    </source>
</evidence>
<gene>
    <name evidence="11" type="primary">norM</name>
    <name evidence="11" type="ORF">GCM10011514_48680</name>
</gene>
<keyword evidence="12" id="KW-1185">Reference proteome</keyword>
<dbReference type="NCBIfam" id="TIGR00797">
    <property type="entry name" value="matE"/>
    <property type="match status" value="1"/>
</dbReference>
<evidence type="ECO:0000256" key="4">
    <source>
        <dbReference type="ARBA" id="ARBA00022475"/>
    </source>
</evidence>
<feature type="transmembrane region" description="Helical" evidence="10">
    <location>
        <begin position="27"/>
        <end position="47"/>
    </location>
</feature>
<evidence type="ECO:0000256" key="1">
    <source>
        <dbReference type="ARBA" id="ARBA00004651"/>
    </source>
</evidence>
<dbReference type="GO" id="GO:0015297">
    <property type="term" value="F:antiporter activity"/>
    <property type="evidence" value="ECO:0007669"/>
    <property type="project" value="UniProtKB-KW"/>
</dbReference>
<keyword evidence="2" id="KW-0813">Transport</keyword>
<evidence type="ECO:0000256" key="7">
    <source>
        <dbReference type="ARBA" id="ARBA00023065"/>
    </source>
</evidence>
<evidence type="ECO:0000313" key="11">
    <source>
        <dbReference type="EMBL" id="GGD78914.1"/>
    </source>
</evidence>
<feature type="transmembrane region" description="Helical" evidence="10">
    <location>
        <begin position="290"/>
        <end position="314"/>
    </location>
</feature>
<dbReference type="Proteomes" id="UP000609064">
    <property type="component" value="Unassembled WGS sequence"/>
</dbReference>
<sequence length="419" mass="45971">MGVTDNIMVGRYIGKIGLGSAGIANSMSFLIASIGMGGLSVVAPLISKAKAERNVPEINRLFRAGIKVSLWFSVILGIVGFVCIYYFRIFQQSPEINEQAPAFMAIIIVSNAFMFVFAAAKQLSDGLSRTYVAMMITVFGLILNLIFNIVLINGYLGFPKMGLLGSAASTLITRILMMLALLAYLFNTKTFKKYLHAKYKSLQTNDLVLMIFKIGVPSGLQFFFEIAAFSLAVIMMGWLGENQLAAHQIAINVASTTYMMASGLGIAGGIRVGEGRGLKNVRKIRFSGNVALLLVVIFMTAMMLIILVFNRILVELYIADNEVIVIAMRLMIVAAIFQLSDGIQVVSLGILRGIADVNIPTWITMFAYWVISLPLGYLLAFNFDMDAIGIWFGLLAGLTASAVLLTVRFYYLIKKMRLE</sequence>
<dbReference type="PANTHER" id="PTHR43298:SF2">
    <property type="entry name" value="FMN_FAD EXPORTER YEEO-RELATED"/>
    <property type="match status" value="1"/>
</dbReference>
<dbReference type="GO" id="GO:0005886">
    <property type="term" value="C:plasma membrane"/>
    <property type="evidence" value="ECO:0007669"/>
    <property type="project" value="UniProtKB-SubCell"/>
</dbReference>
<dbReference type="AlphaFoldDB" id="A0A917DWT1"/>
<protein>
    <recommendedName>
        <fullName evidence="9">Multidrug-efflux transporter</fullName>
    </recommendedName>
</protein>
<feature type="transmembrane region" description="Helical" evidence="10">
    <location>
        <begin position="389"/>
        <end position="413"/>
    </location>
</feature>
<evidence type="ECO:0000256" key="9">
    <source>
        <dbReference type="ARBA" id="ARBA00031636"/>
    </source>
</evidence>
<dbReference type="PIRSF" id="PIRSF006603">
    <property type="entry name" value="DinF"/>
    <property type="match status" value="1"/>
</dbReference>
<evidence type="ECO:0000256" key="5">
    <source>
        <dbReference type="ARBA" id="ARBA00022692"/>
    </source>
</evidence>
<organism evidence="11 12">
    <name type="scientific">Emticicia aquatilis</name>
    <dbReference type="NCBI Taxonomy" id="1537369"/>
    <lineage>
        <taxon>Bacteria</taxon>
        <taxon>Pseudomonadati</taxon>
        <taxon>Bacteroidota</taxon>
        <taxon>Cytophagia</taxon>
        <taxon>Cytophagales</taxon>
        <taxon>Leadbetterellaceae</taxon>
        <taxon>Emticicia</taxon>
    </lineage>
</organism>
<keyword evidence="8 10" id="KW-0472">Membrane</keyword>
<evidence type="ECO:0000313" key="12">
    <source>
        <dbReference type="Proteomes" id="UP000609064"/>
    </source>
</evidence>
<name>A0A917DWT1_9BACT</name>
<feature type="transmembrane region" description="Helical" evidence="10">
    <location>
        <begin position="162"/>
        <end position="186"/>
    </location>
</feature>
<feature type="transmembrane region" description="Helical" evidence="10">
    <location>
        <begin position="132"/>
        <end position="156"/>
    </location>
</feature>
<keyword evidence="3" id="KW-0050">Antiport</keyword>
<feature type="transmembrane region" description="Helical" evidence="10">
    <location>
        <begin position="68"/>
        <end position="88"/>
    </location>
</feature>
<dbReference type="InterPro" id="IPR048279">
    <property type="entry name" value="MdtK-like"/>
</dbReference>
<feature type="transmembrane region" description="Helical" evidence="10">
    <location>
        <begin position="207"/>
        <end position="237"/>
    </location>
</feature>
<proteinExistence type="predicted"/>
<dbReference type="CDD" id="cd13131">
    <property type="entry name" value="MATE_NorM_like"/>
    <property type="match status" value="1"/>
</dbReference>
<keyword evidence="4" id="KW-1003">Cell membrane</keyword>
<feature type="transmembrane region" description="Helical" evidence="10">
    <location>
        <begin position="363"/>
        <end position="383"/>
    </location>
</feature>
<keyword evidence="6 10" id="KW-1133">Transmembrane helix</keyword>
<accession>A0A917DWT1</accession>
<feature type="transmembrane region" description="Helical" evidence="10">
    <location>
        <begin position="249"/>
        <end position="270"/>
    </location>
</feature>
<keyword evidence="7" id="KW-0406">Ion transport</keyword>
<feature type="transmembrane region" description="Helical" evidence="10">
    <location>
        <begin position="100"/>
        <end position="120"/>
    </location>
</feature>
<dbReference type="EMBL" id="BMKK01000014">
    <property type="protein sequence ID" value="GGD78914.1"/>
    <property type="molecule type" value="Genomic_DNA"/>
</dbReference>
<reference evidence="11" key="1">
    <citation type="journal article" date="2014" name="Int. J. Syst. Evol. Microbiol.">
        <title>Complete genome sequence of Corynebacterium casei LMG S-19264T (=DSM 44701T), isolated from a smear-ripened cheese.</title>
        <authorList>
            <consortium name="US DOE Joint Genome Institute (JGI-PGF)"/>
            <person name="Walter F."/>
            <person name="Albersmeier A."/>
            <person name="Kalinowski J."/>
            <person name="Ruckert C."/>
        </authorList>
    </citation>
    <scope>NUCLEOTIDE SEQUENCE</scope>
    <source>
        <strain evidence="11">CGMCC 1.15958</strain>
    </source>
</reference>
<dbReference type="Pfam" id="PF01554">
    <property type="entry name" value="MatE"/>
    <property type="match status" value="2"/>
</dbReference>
<dbReference type="InterPro" id="IPR050222">
    <property type="entry name" value="MATE_MdtK"/>
</dbReference>
<dbReference type="InterPro" id="IPR002528">
    <property type="entry name" value="MATE_fam"/>
</dbReference>
<dbReference type="PANTHER" id="PTHR43298">
    <property type="entry name" value="MULTIDRUG RESISTANCE PROTEIN NORM-RELATED"/>
    <property type="match status" value="1"/>
</dbReference>
<evidence type="ECO:0000256" key="8">
    <source>
        <dbReference type="ARBA" id="ARBA00023136"/>
    </source>
</evidence>
<evidence type="ECO:0000256" key="10">
    <source>
        <dbReference type="SAM" id="Phobius"/>
    </source>
</evidence>
<reference evidence="11" key="2">
    <citation type="submission" date="2020-09" db="EMBL/GenBank/DDBJ databases">
        <authorList>
            <person name="Sun Q."/>
            <person name="Zhou Y."/>
        </authorList>
    </citation>
    <scope>NUCLEOTIDE SEQUENCE</scope>
    <source>
        <strain evidence="11">CGMCC 1.15958</strain>
    </source>
</reference>
<keyword evidence="5 10" id="KW-0812">Transmembrane</keyword>